<feature type="region of interest" description="Disordered" evidence="1">
    <location>
        <begin position="439"/>
        <end position="494"/>
    </location>
</feature>
<gene>
    <name evidence="2" type="ORF">A1O3_09220</name>
</gene>
<feature type="region of interest" description="Disordered" evidence="1">
    <location>
        <begin position="260"/>
        <end position="310"/>
    </location>
</feature>
<feature type="region of interest" description="Disordered" evidence="1">
    <location>
        <begin position="73"/>
        <end position="247"/>
    </location>
</feature>
<feature type="region of interest" description="Disordered" evidence="1">
    <location>
        <begin position="1"/>
        <end position="59"/>
    </location>
</feature>
<evidence type="ECO:0000313" key="2">
    <source>
        <dbReference type="EMBL" id="EXJ78059.1"/>
    </source>
</evidence>
<name>W9Y6K9_9EURO</name>
<feature type="compositionally biased region" description="Acidic residues" evidence="1">
    <location>
        <begin position="458"/>
        <end position="468"/>
    </location>
</feature>
<dbReference type="AlphaFoldDB" id="W9Y6K9"/>
<dbReference type="eggNOG" id="ENOG502T3QC">
    <property type="taxonomic scope" value="Eukaryota"/>
</dbReference>
<feature type="compositionally biased region" description="Basic and acidic residues" evidence="1">
    <location>
        <begin position="263"/>
        <end position="272"/>
    </location>
</feature>
<sequence length="689" mass="76995">MVQTRRQGARPEGVSYSDTPKRERKPRPAPRRRANPTYRDASVSVPVVAPRYKDASTQTDIYVDAVTQMDVELTSYPEPASAKRRRDEDETTPVTSSKRQRKAETPKFLFSTTRNRSLLTSAPAKTTTLHESPFFERSLEPIVRQSTPTRPSRPSERVIEPETPTPAPTSQGGIFGSVKKIFGFFRGTMEPSPPAEQDKGSRSEQADNKTEQEAVEFHIPTTPPSQRDEARSPTPDPEALDSHIYNRDYFKRRRFAKTIAGREQMEAGRNDSDSGEPDFNPVETLGTNKRKLTSFDGEIPGPVTGGYGIDDRYLEVDTDVDGIEEPQSPEAQPSTPINKVVSQTPLRSAMRQNGGLFGTLGRSAKSVRINPNTSVKHVYGQYGYSGEYHGSMFSDPSDATESTISEVRNMHSPITLRNTKDNESPKFRLNQDIVDPNDEFWRPSLANPAPGHFRVPDLDEDDDEGDDETTMREQEREQDQVPPQPSTPRMSHAELPSQISSFTGHTDSILMNDSAEIRLNKARSDAQKYKPARSSRLSLSEHARSRSSSPPESEGDFTNSKFGLSAPSSGRLQSDNQSGTPTQKTPTQSAGALGREELDNTVVGEDGMTDYQRAHQYDAWAENLAWPEPQTYEEAGIASDYIADLVRKNWTERDTRESIEYWDREFEEGLKAAREAAAQGREVVWVTDP</sequence>
<proteinExistence type="predicted"/>
<protein>
    <submittedName>
        <fullName evidence="2">Uncharacterized protein</fullName>
    </submittedName>
</protein>
<feature type="compositionally biased region" description="Polar residues" evidence="1">
    <location>
        <begin position="556"/>
        <end position="590"/>
    </location>
</feature>
<dbReference type="HOGENOM" id="CLU_368807_0_0_1"/>
<feature type="compositionally biased region" description="Basic and acidic residues" evidence="1">
    <location>
        <begin position="196"/>
        <end position="216"/>
    </location>
</feature>
<dbReference type="GeneID" id="19173304"/>
<dbReference type="EMBL" id="AMGY01000009">
    <property type="protein sequence ID" value="EXJ78059.1"/>
    <property type="molecule type" value="Genomic_DNA"/>
</dbReference>
<keyword evidence="3" id="KW-1185">Reference proteome</keyword>
<evidence type="ECO:0000313" key="3">
    <source>
        <dbReference type="Proteomes" id="UP000019478"/>
    </source>
</evidence>
<dbReference type="Proteomes" id="UP000019478">
    <property type="component" value="Unassembled WGS sequence"/>
</dbReference>
<dbReference type="OrthoDB" id="4157485at2759"/>
<feature type="compositionally biased region" description="Basic residues" evidence="1">
    <location>
        <begin position="22"/>
        <end position="34"/>
    </location>
</feature>
<accession>W9Y6K9</accession>
<feature type="compositionally biased region" description="Polar residues" evidence="1">
    <location>
        <begin position="110"/>
        <end position="130"/>
    </location>
</feature>
<comment type="caution">
    <text evidence="2">The sequence shown here is derived from an EMBL/GenBank/DDBJ whole genome shotgun (WGS) entry which is preliminary data.</text>
</comment>
<evidence type="ECO:0000256" key="1">
    <source>
        <dbReference type="SAM" id="MobiDB-lite"/>
    </source>
</evidence>
<dbReference type="RefSeq" id="XP_007737504.1">
    <property type="nucleotide sequence ID" value="XM_007739314.1"/>
</dbReference>
<feature type="compositionally biased region" description="Basic and acidic residues" evidence="1">
    <location>
        <begin position="469"/>
        <end position="479"/>
    </location>
</feature>
<reference evidence="2 3" key="1">
    <citation type="submission" date="2013-03" db="EMBL/GenBank/DDBJ databases">
        <title>The Genome Sequence of Capronia epimyces CBS 606.96.</title>
        <authorList>
            <consortium name="The Broad Institute Genomics Platform"/>
            <person name="Cuomo C."/>
            <person name="de Hoog S."/>
            <person name="Gorbushina A."/>
            <person name="Walker B."/>
            <person name="Young S.K."/>
            <person name="Zeng Q."/>
            <person name="Gargeya S."/>
            <person name="Fitzgerald M."/>
            <person name="Haas B."/>
            <person name="Abouelleil A."/>
            <person name="Allen A.W."/>
            <person name="Alvarado L."/>
            <person name="Arachchi H.M."/>
            <person name="Berlin A.M."/>
            <person name="Chapman S.B."/>
            <person name="Gainer-Dewar J."/>
            <person name="Goldberg J."/>
            <person name="Griggs A."/>
            <person name="Gujja S."/>
            <person name="Hansen M."/>
            <person name="Howarth C."/>
            <person name="Imamovic A."/>
            <person name="Ireland A."/>
            <person name="Larimer J."/>
            <person name="McCowan C."/>
            <person name="Murphy C."/>
            <person name="Pearson M."/>
            <person name="Poon T.W."/>
            <person name="Priest M."/>
            <person name="Roberts A."/>
            <person name="Saif S."/>
            <person name="Shea T."/>
            <person name="Sisk P."/>
            <person name="Sykes S."/>
            <person name="Wortman J."/>
            <person name="Nusbaum C."/>
            <person name="Birren B."/>
        </authorList>
    </citation>
    <scope>NUCLEOTIDE SEQUENCE [LARGE SCALE GENOMIC DNA]</scope>
    <source>
        <strain evidence="2 3">CBS 606.96</strain>
    </source>
</reference>
<organism evidence="2 3">
    <name type="scientific">Capronia epimyces CBS 606.96</name>
    <dbReference type="NCBI Taxonomy" id="1182542"/>
    <lineage>
        <taxon>Eukaryota</taxon>
        <taxon>Fungi</taxon>
        <taxon>Dikarya</taxon>
        <taxon>Ascomycota</taxon>
        <taxon>Pezizomycotina</taxon>
        <taxon>Eurotiomycetes</taxon>
        <taxon>Chaetothyriomycetidae</taxon>
        <taxon>Chaetothyriales</taxon>
        <taxon>Herpotrichiellaceae</taxon>
        <taxon>Capronia</taxon>
    </lineage>
</organism>
<feature type="region of interest" description="Disordered" evidence="1">
    <location>
        <begin position="522"/>
        <end position="609"/>
    </location>
</feature>